<gene>
    <name evidence="2" type="ORF">GCM10009760_29870</name>
</gene>
<evidence type="ECO:0000259" key="1">
    <source>
        <dbReference type="Pfam" id="PF00668"/>
    </source>
</evidence>
<dbReference type="InterPro" id="IPR001242">
    <property type="entry name" value="Condensation_dom"/>
</dbReference>
<evidence type="ECO:0000313" key="2">
    <source>
        <dbReference type="EMBL" id="GAA2143458.1"/>
    </source>
</evidence>
<dbReference type="RefSeq" id="WP_344464952.1">
    <property type="nucleotide sequence ID" value="NZ_BAAANT010000014.1"/>
</dbReference>
<dbReference type="PANTHER" id="PTHR45527">
    <property type="entry name" value="NONRIBOSOMAL PEPTIDE SYNTHETASE"/>
    <property type="match status" value="1"/>
</dbReference>
<comment type="caution">
    <text evidence="2">The sequence shown here is derived from an EMBL/GenBank/DDBJ whole genome shotgun (WGS) entry which is preliminary data.</text>
</comment>
<feature type="domain" description="Condensation" evidence="1">
    <location>
        <begin position="8"/>
        <end position="449"/>
    </location>
</feature>
<accession>A0ABP5L8Y9</accession>
<dbReference type="Gene3D" id="3.30.559.30">
    <property type="entry name" value="Nonribosomal peptide synthetase, condensation domain"/>
    <property type="match status" value="1"/>
</dbReference>
<keyword evidence="3" id="KW-1185">Reference proteome</keyword>
<sequence>MPDTEDFDLSRSQEIVWLHEELFPDSRAYNYTASLELRGPLDEEALKQSLRGVLDRHDGLRLELVPGEFPPRQRVAESYEFDYRTADLTVEDDPDAVFERIWREQHDDPFDTARAAMARWCLLRIGPDHHRLLHTEHHLVHDGKSFSLIARDLFTLYRSHAQGVPAELPAPRSYRDLVEESLAAQAEPGFQQDSLAYWRTTLAGAELHVPLRGRADPDRVREVPVGGQLRQLLPPEVAEPLRAAARRDGHTPYSILLTLFAELLRRHTGREELVIGSAVGNRPLGYDETVGMFVNTVPLRLRLAPQDSATDAVDEVTESLVRALPHQGIPIQDLARELGLHSSAGLDNPMFRVMFSAHDAALPVIEGLDIDVSIHEGYNTGTSRFDLDLVLIPDSRRTVNPRTGPGGMILVWDYASDMFDGSEIAELQRAYLDLLDAYLAGATGPLAELAANI</sequence>
<protein>
    <recommendedName>
        <fullName evidence="1">Condensation domain-containing protein</fullName>
    </recommendedName>
</protein>
<dbReference type="Pfam" id="PF00668">
    <property type="entry name" value="Condensation"/>
    <property type="match status" value="1"/>
</dbReference>
<organism evidence="2 3">
    <name type="scientific">Kitasatospora kazusensis</name>
    <dbReference type="NCBI Taxonomy" id="407974"/>
    <lineage>
        <taxon>Bacteria</taxon>
        <taxon>Bacillati</taxon>
        <taxon>Actinomycetota</taxon>
        <taxon>Actinomycetes</taxon>
        <taxon>Kitasatosporales</taxon>
        <taxon>Streptomycetaceae</taxon>
        <taxon>Kitasatospora</taxon>
    </lineage>
</organism>
<reference evidence="3" key="1">
    <citation type="journal article" date="2019" name="Int. J. Syst. Evol. Microbiol.">
        <title>The Global Catalogue of Microorganisms (GCM) 10K type strain sequencing project: providing services to taxonomists for standard genome sequencing and annotation.</title>
        <authorList>
            <consortium name="The Broad Institute Genomics Platform"/>
            <consortium name="The Broad Institute Genome Sequencing Center for Infectious Disease"/>
            <person name="Wu L."/>
            <person name="Ma J."/>
        </authorList>
    </citation>
    <scope>NUCLEOTIDE SEQUENCE [LARGE SCALE GENOMIC DNA]</scope>
    <source>
        <strain evidence="3">JCM 14560</strain>
    </source>
</reference>
<dbReference type="InterPro" id="IPR023213">
    <property type="entry name" value="CAT-like_dom_sf"/>
</dbReference>
<dbReference type="SUPFAM" id="SSF52777">
    <property type="entry name" value="CoA-dependent acyltransferases"/>
    <property type="match status" value="2"/>
</dbReference>
<name>A0ABP5L8Y9_9ACTN</name>
<proteinExistence type="predicted"/>
<dbReference type="EMBL" id="BAAANT010000014">
    <property type="protein sequence ID" value="GAA2143458.1"/>
    <property type="molecule type" value="Genomic_DNA"/>
</dbReference>
<dbReference type="Gene3D" id="3.30.559.10">
    <property type="entry name" value="Chloramphenicol acetyltransferase-like domain"/>
    <property type="match status" value="1"/>
</dbReference>
<dbReference type="PANTHER" id="PTHR45527:SF1">
    <property type="entry name" value="FATTY ACID SYNTHASE"/>
    <property type="match status" value="1"/>
</dbReference>
<evidence type="ECO:0000313" key="3">
    <source>
        <dbReference type="Proteomes" id="UP001422759"/>
    </source>
</evidence>
<dbReference type="Proteomes" id="UP001422759">
    <property type="component" value="Unassembled WGS sequence"/>
</dbReference>